<dbReference type="InterPro" id="IPR036409">
    <property type="entry name" value="Aldolase_II/adducin_N_sf"/>
</dbReference>
<dbReference type="GO" id="GO:0019509">
    <property type="term" value="P:L-methionine salvage from methylthioadenosine"/>
    <property type="evidence" value="ECO:0007669"/>
    <property type="project" value="UniProtKB-UniRule"/>
</dbReference>
<keyword evidence="1 6" id="KW-0028">Amino-acid biosynthesis</keyword>
<accession>A0A1Y1SFE0</accession>
<reference evidence="8 9" key="1">
    <citation type="submission" date="2013-04" db="EMBL/GenBank/DDBJ databases">
        <title>Oceanococcus atlanticus 22II-S10r2 Genome Sequencing.</title>
        <authorList>
            <person name="Lai Q."/>
            <person name="Li G."/>
            <person name="Shao Z."/>
        </authorList>
    </citation>
    <scope>NUCLEOTIDE SEQUENCE [LARGE SCALE GENOMIC DNA]</scope>
    <source>
        <strain evidence="8 9">22II-S10r2</strain>
    </source>
</reference>
<evidence type="ECO:0000259" key="7">
    <source>
        <dbReference type="SMART" id="SM01007"/>
    </source>
</evidence>
<comment type="catalytic activity">
    <reaction evidence="6">
        <text>5-(methylsulfanyl)-D-ribulose 1-phosphate = 5-methylsulfanyl-2,3-dioxopentyl phosphate + H2O</text>
        <dbReference type="Rhea" id="RHEA:15549"/>
        <dbReference type="ChEBI" id="CHEBI:15377"/>
        <dbReference type="ChEBI" id="CHEBI:58548"/>
        <dbReference type="ChEBI" id="CHEBI:58828"/>
        <dbReference type="EC" id="4.2.1.109"/>
    </reaction>
</comment>
<sequence>MVMPQSDDYPALCDALLDTIGRIAARHWCPATGGNFSARIDDQLRLITRSGRDKTRLSRADLMLCDARGKALNPADKPSDETALHARLYQLDSRIGAVLHTHSSTATVLSRLSHGSSLSIHGFEMQKAIHGQTSHLDALDVPIFDNTQDIDALAERVAERWPADATVVPALLVRGHGLYAWGRDLNEAYRHVEGLEFLFECVWQERLATRDLS</sequence>
<protein>
    <recommendedName>
        <fullName evidence="6">Methylthioribulose-1-phosphate dehydratase</fullName>
        <shortName evidence="6">MTRu-1-P dehydratase</shortName>
        <ecNumber evidence="6">4.2.1.109</ecNumber>
    </recommendedName>
</protein>
<evidence type="ECO:0000256" key="4">
    <source>
        <dbReference type="ARBA" id="ARBA00023167"/>
    </source>
</evidence>
<comment type="function">
    <text evidence="6">Catalyzes the dehydration of methylthioribulose-1-phosphate (MTRu-1-P) into 2,3-diketo-5-methylthiopentyl-1-phosphate (DK-MTP-1-P).</text>
</comment>
<proteinExistence type="inferred from homology"/>
<feature type="domain" description="Class II aldolase/adducin N-terminal" evidence="7">
    <location>
        <begin position="14"/>
        <end position="203"/>
    </location>
</feature>
<keyword evidence="2 6" id="KW-0479">Metal-binding</keyword>
<dbReference type="STRING" id="1317117.ATO7_09482"/>
<dbReference type="PANTHER" id="PTHR10640">
    <property type="entry name" value="METHYLTHIORIBULOSE-1-PHOSPHATE DEHYDRATASE"/>
    <property type="match status" value="1"/>
</dbReference>
<evidence type="ECO:0000256" key="6">
    <source>
        <dbReference type="HAMAP-Rule" id="MF_01677"/>
    </source>
</evidence>
<dbReference type="Proteomes" id="UP000192342">
    <property type="component" value="Unassembled WGS sequence"/>
</dbReference>
<dbReference type="EC" id="4.2.1.109" evidence="6"/>
<comment type="similarity">
    <text evidence="6">Belongs to the aldolase class II family. MtnB subfamily.</text>
</comment>
<feature type="binding site" evidence="6">
    <location>
        <position position="100"/>
    </location>
    <ligand>
        <name>Zn(2+)</name>
        <dbReference type="ChEBI" id="CHEBI:29105"/>
    </ligand>
</feature>
<evidence type="ECO:0000313" key="9">
    <source>
        <dbReference type="Proteomes" id="UP000192342"/>
    </source>
</evidence>
<dbReference type="AlphaFoldDB" id="A0A1Y1SFE0"/>
<dbReference type="NCBIfam" id="NF006672">
    <property type="entry name" value="PRK09220.1"/>
    <property type="match status" value="1"/>
</dbReference>
<evidence type="ECO:0000256" key="1">
    <source>
        <dbReference type="ARBA" id="ARBA00022605"/>
    </source>
</evidence>
<dbReference type="SMART" id="SM01007">
    <property type="entry name" value="Aldolase_II"/>
    <property type="match status" value="1"/>
</dbReference>
<dbReference type="GO" id="GO:0005737">
    <property type="term" value="C:cytoplasm"/>
    <property type="evidence" value="ECO:0007669"/>
    <property type="project" value="UniProtKB-UniRule"/>
</dbReference>
<dbReference type="EMBL" id="AQQV01000002">
    <property type="protein sequence ID" value="ORE87262.1"/>
    <property type="molecule type" value="Genomic_DNA"/>
</dbReference>
<dbReference type="UniPathway" id="UPA00904">
    <property type="reaction ID" value="UER00875"/>
</dbReference>
<dbReference type="GO" id="GO:0046570">
    <property type="term" value="F:methylthioribulose 1-phosphate dehydratase activity"/>
    <property type="evidence" value="ECO:0007669"/>
    <property type="project" value="UniProtKB-UniRule"/>
</dbReference>
<dbReference type="InterPro" id="IPR017714">
    <property type="entry name" value="MethylthioRu-1-P_deHdtase_MtnB"/>
</dbReference>
<evidence type="ECO:0000256" key="5">
    <source>
        <dbReference type="ARBA" id="ARBA00023239"/>
    </source>
</evidence>
<gene>
    <name evidence="6" type="primary">mtnB</name>
    <name evidence="8" type="ORF">ATO7_09482</name>
</gene>
<comment type="caution">
    <text evidence="8">The sequence shown here is derived from an EMBL/GenBank/DDBJ whole genome shotgun (WGS) entry which is preliminary data.</text>
</comment>
<keyword evidence="3 6" id="KW-0862">Zinc</keyword>
<comment type="cofactor">
    <cofactor evidence="6">
        <name>Zn(2+)</name>
        <dbReference type="ChEBI" id="CHEBI:29105"/>
    </cofactor>
    <text evidence="6">Binds 1 zinc ion per subunit.</text>
</comment>
<evidence type="ECO:0000313" key="8">
    <source>
        <dbReference type="EMBL" id="ORE87262.1"/>
    </source>
</evidence>
<dbReference type="NCBIfam" id="TIGR03328">
    <property type="entry name" value="salvage_mtnB"/>
    <property type="match status" value="1"/>
</dbReference>
<evidence type="ECO:0000256" key="3">
    <source>
        <dbReference type="ARBA" id="ARBA00022833"/>
    </source>
</evidence>
<organism evidence="8 9">
    <name type="scientific">Oceanococcus atlanticus</name>
    <dbReference type="NCBI Taxonomy" id="1317117"/>
    <lineage>
        <taxon>Bacteria</taxon>
        <taxon>Pseudomonadati</taxon>
        <taxon>Pseudomonadota</taxon>
        <taxon>Gammaproteobacteria</taxon>
        <taxon>Chromatiales</taxon>
        <taxon>Oceanococcaceae</taxon>
        <taxon>Oceanococcus</taxon>
    </lineage>
</organism>
<dbReference type="InterPro" id="IPR001303">
    <property type="entry name" value="Aldolase_II/adducin_N"/>
</dbReference>
<keyword evidence="5 6" id="KW-0456">Lyase</keyword>
<dbReference type="PANTHER" id="PTHR10640:SF7">
    <property type="entry name" value="METHYLTHIORIBULOSE-1-PHOSPHATE DEHYDRATASE"/>
    <property type="match status" value="1"/>
</dbReference>
<dbReference type="Pfam" id="PF00596">
    <property type="entry name" value="Aldolase_II"/>
    <property type="match status" value="1"/>
</dbReference>
<dbReference type="GO" id="GO:0008270">
    <property type="term" value="F:zinc ion binding"/>
    <property type="evidence" value="ECO:0007669"/>
    <property type="project" value="UniProtKB-UniRule"/>
</dbReference>
<name>A0A1Y1SFE0_9GAMM</name>
<dbReference type="Gene3D" id="3.40.225.10">
    <property type="entry name" value="Class II aldolase/adducin N-terminal domain"/>
    <property type="match status" value="1"/>
</dbReference>
<feature type="binding site" evidence="6">
    <location>
        <position position="102"/>
    </location>
    <ligand>
        <name>Zn(2+)</name>
        <dbReference type="ChEBI" id="CHEBI:29105"/>
    </ligand>
</feature>
<keyword evidence="9" id="KW-1185">Reference proteome</keyword>
<evidence type="ECO:0000256" key="2">
    <source>
        <dbReference type="ARBA" id="ARBA00022723"/>
    </source>
</evidence>
<keyword evidence="4 6" id="KW-0486">Methionine biosynthesis</keyword>
<comment type="pathway">
    <text evidence="6">Amino-acid biosynthesis; L-methionine biosynthesis via salvage pathway; L-methionine from S-methyl-5-thio-alpha-D-ribose 1-phosphate: step 2/6.</text>
</comment>
<dbReference type="HAMAP" id="MF_01677">
    <property type="entry name" value="Salvage_MtnB"/>
    <property type="match status" value="1"/>
</dbReference>
<dbReference type="GO" id="GO:0005996">
    <property type="term" value="P:monosaccharide metabolic process"/>
    <property type="evidence" value="ECO:0007669"/>
    <property type="project" value="UniProtKB-ARBA"/>
</dbReference>
<dbReference type="SUPFAM" id="SSF53639">
    <property type="entry name" value="AraD/HMP-PK domain-like"/>
    <property type="match status" value="1"/>
</dbReference>